<evidence type="ECO:0000313" key="6">
    <source>
        <dbReference type="EMBL" id="PRT53701.1"/>
    </source>
</evidence>
<dbReference type="SMART" id="SM00531">
    <property type="entry name" value="TFIIE"/>
    <property type="match status" value="1"/>
</dbReference>
<feature type="region of interest" description="Disordered" evidence="4">
    <location>
        <begin position="281"/>
        <end position="343"/>
    </location>
</feature>
<evidence type="ECO:0000256" key="3">
    <source>
        <dbReference type="ARBA" id="ARBA00023163"/>
    </source>
</evidence>
<keyword evidence="6" id="KW-0648">Protein biosynthesis</keyword>
<dbReference type="PROSITE" id="PS51344">
    <property type="entry name" value="HTH_TFE_IIE"/>
    <property type="match status" value="1"/>
</dbReference>
<evidence type="ECO:0000256" key="4">
    <source>
        <dbReference type="SAM" id="MobiDB-lite"/>
    </source>
</evidence>
<dbReference type="InterPro" id="IPR017919">
    <property type="entry name" value="TFIIE/TFIIEa_HTH"/>
</dbReference>
<dbReference type="Pfam" id="PF02002">
    <property type="entry name" value="TFIIE_alpha"/>
    <property type="match status" value="1"/>
</dbReference>
<keyword evidence="3" id="KW-0804">Transcription</keyword>
<dbReference type="OrthoDB" id="361102at2759"/>
<dbReference type="PANTHER" id="PTHR13097">
    <property type="entry name" value="TRANSCRIPTION INITIATION FACTOR IIE, ALPHA SUBUNIT"/>
    <property type="match status" value="1"/>
</dbReference>
<feature type="domain" description="HTH TFE/IIEalpha-type" evidence="5">
    <location>
        <begin position="4"/>
        <end position="95"/>
    </location>
</feature>
<dbReference type="GO" id="GO:0003743">
    <property type="term" value="F:translation initiation factor activity"/>
    <property type="evidence" value="ECO:0007669"/>
    <property type="project" value="UniProtKB-KW"/>
</dbReference>
<evidence type="ECO:0000313" key="7">
    <source>
        <dbReference type="Proteomes" id="UP000238350"/>
    </source>
</evidence>
<dbReference type="InterPro" id="IPR013083">
    <property type="entry name" value="Znf_RING/FYVE/PHD"/>
</dbReference>
<dbReference type="PANTHER" id="PTHR13097:SF7">
    <property type="entry name" value="GENERAL TRANSCRIPTION FACTOR IIE SUBUNIT 1"/>
    <property type="match status" value="1"/>
</dbReference>
<comment type="similarity">
    <text evidence="1">Belongs to the TFIIE alpha subunit family.</text>
</comment>
<proteinExistence type="inferred from homology"/>
<organism evidence="6 7">
    <name type="scientific">Wickerhamiella sorbophila</name>
    <dbReference type="NCBI Taxonomy" id="45607"/>
    <lineage>
        <taxon>Eukaryota</taxon>
        <taxon>Fungi</taxon>
        <taxon>Dikarya</taxon>
        <taxon>Ascomycota</taxon>
        <taxon>Saccharomycotina</taxon>
        <taxon>Dipodascomycetes</taxon>
        <taxon>Dipodascales</taxon>
        <taxon>Trichomonascaceae</taxon>
        <taxon>Wickerhamiella</taxon>
    </lineage>
</organism>
<dbReference type="RefSeq" id="XP_024663647.1">
    <property type="nucleotide sequence ID" value="XM_024807879.1"/>
</dbReference>
<dbReference type="Proteomes" id="UP000238350">
    <property type="component" value="Unassembled WGS sequence"/>
</dbReference>
<keyword evidence="6" id="KW-0396">Initiation factor</keyword>
<dbReference type="STRING" id="45607.A0A2T0FFD0"/>
<dbReference type="GeneID" id="36515070"/>
<name>A0A2T0FFD0_9ASCO</name>
<evidence type="ECO:0000259" key="5">
    <source>
        <dbReference type="PROSITE" id="PS51344"/>
    </source>
</evidence>
<feature type="compositionally biased region" description="Basic and acidic residues" evidence="4">
    <location>
        <begin position="302"/>
        <end position="319"/>
    </location>
</feature>
<dbReference type="AlphaFoldDB" id="A0A2T0FFD0"/>
<keyword evidence="7" id="KW-1185">Reference proteome</keyword>
<dbReference type="InterPro" id="IPR039997">
    <property type="entry name" value="TFE"/>
</dbReference>
<dbReference type="EMBL" id="NDIQ01000001">
    <property type="protein sequence ID" value="PRT53701.1"/>
    <property type="molecule type" value="Genomic_DNA"/>
</dbReference>
<dbReference type="SUPFAM" id="SSF57783">
    <property type="entry name" value="Zinc beta-ribbon"/>
    <property type="match status" value="1"/>
</dbReference>
<evidence type="ECO:0000256" key="1">
    <source>
        <dbReference type="ARBA" id="ARBA00008947"/>
    </source>
</evidence>
<feature type="compositionally biased region" description="Acidic residues" evidence="4">
    <location>
        <begin position="327"/>
        <end position="343"/>
    </location>
</feature>
<protein>
    <submittedName>
        <fullName evidence="6">Transcription initiation factor IIE subunit alpha</fullName>
    </submittedName>
</protein>
<dbReference type="Gene3D" id="3.30.40.10">
    <property type="entry name" value="Zinc/RING finger domain, C3HC4 (zinc finger)"/>
    <property type="match status" value="1"/>
</dbReference>
<accession>A0A2T0FFD0</accession>
<dbReference type="InterPro" id="IPR024550">
    <property type="entry name" value="TFIIEa/SarR/Rpc3_HTH_dom"/>
</dbReference>
<gene>
    <name evidence="6" type="ORF">B9G98_01321</name>
</gene>
<comment type="caution">
    <text evidence="6">The sequence shown here is derived from an EMBL/GenBank/DDBJ whole genome shotgun (WGS) entry which is preliminary data.</text>
</comment>
<dbReference type="GO" id="GO:0005673">
    <property type="term" value="C:transcription factor TFIIE complex"/>
    <property type="evidence" value="ECO:0007669"/>
    <property type="project" value="TreeGrafter"/>
</dbReference>
<dbReference type="GO" id="GO:0006367">
    <property type="term" value="P:transcription initiation at RNA polymerase II promoter"/>
    <property type="evidence" value="ECO:0007669"/>
    <property type="project" value="InterPro"/>
</dbReference>
<sequence>METVHQLIQQVVRGFYDVKAVIIMDALLYHRVLSDKELITMLGLPAKEIRSICARLKEDHLLKDLSHKDDATRDQRAFSQTYYYIHFTEAIDAVKWKMYSIESKLKEQMDAQHNPHDYVCDICKNRVSTIDAVSLFNPEMGAFLCDVCGNPLREDDGPGPQDGNSAQDQKGELMQQLHPLISALRKIDDMVIPENTFQSELNVAIPIPSAELLAASKPTARPSGPSQRLPEPVQATFEVHITSDAERAAQERESAAEKKRLLEENALPEWHVRSTVGQKVYDASAAQSNPVVKTELETSAEPEEKKEESAMDEYYRKLAEQQAENGAAEEEEEEEDDEFEDVI</sequence>
<keyword evidence="2" id="KW-0805">Transcription regulation</keyword>
<reference evidence="6 7" key="1">
    <citation type="submission" date="2017-04" db="EMBL/GenBank/DDBJ databases">
        <title>Genome sequencing of [Candida] sorbophila.</title>
        <authorList>
            <person name="Ahn J.O."/>
        </authorList>
    </citation>
    <scope>NUCLEOTIDE SEQUENCE [LARGE SCALE GENOMIC DNA]</scope>
    <source>
        <strain evidence="6 7">DS02</strain>
    </source>
</reference>
<dbReference type="InterPro" id="IPR002853">
    <property type="entry name" value="TFIIE_asu"/>
</dbReference>
<evidence type="ECO:0000256" key="2">
    <source>
        <dbReference type="ARBA" id="ARBA00023015"/>
    </source>
</evidence>